<dbReference type="Proteomes" id="UP000001982">
    <property type="component" value="Chromosome"/>
</dbReference>
<protein>
    <submittedName>
        <fullName evidence="2">Uncharacterized protein</fullName>
    </submittedName>
</protein>
<sequence>MQDSADEVRSRVHVHGGEVWFSFLNPMSRTCLLVNYEHVSFFKKGVLTSLLPSLFLAAIGTFYSLKNGASKEIELLVSIPILISYVVIIFIYIRTVLKSERIQLDYNPFIEIAKNLALRMTIRNLIKSFILMGGFVLAIFIGALVIYAKGFYIIATIIFTVVGLSLSPILLVFIALVKWTGLRQGKEKKRSHLG</sequence>
<dbReference type="HOGENOM" id="CLU_1401606_0_0_6"/>
<feature type="transmembrane region" description="Helical" evidence="1">
    <location>
        <begin position="75"/>
        <end position="93"/>
    </location>
</feature>
<keyword evidence="1" id="KW-1133">Transmembrane helix</keyword>
<organism evidence="2 3">
    <name type="scientific">Shewanella denitrificans (strain OS217 / ATCC BAA-1090 / DSM 15013)</name>
    <dbReference type="NCBI Taxonomy" id="318161"/>
    <lineage>
        <taxon>Bacteria</taxon>
        <taxon>Pseudomonadati</taxon>
        <taxon>Pseudomonadota</taxon>
        <taxon>Gammaproteobacteria</taxon>
        <taxon>Alteromonadales</taxon>
        <taxon>Shewanellaceae</taxon>
        <taxon>Shewanella</taxon>
    </lineage>
</organism>
<proteinExistence type="predicted"/>
<accession>Q12MX1</accession>
<keyword evidence="1" id="KW-0472">Membrane</keyword>
<reference evidence="2 3" key="1">
    <citation type="submission" date="2006-03" db="EMBL/GenBank/DDBJ databases">
        <title>Complete sequence of Shewanella denitrificans OS217.</title>
        <authorList>
            <consortium name="US DOE Joint Genome Institute"/>
            <person name="Copeland A."/>
            <person name="Lucas S."/>
            <person name="Lapidus A."/>
            <person name="Barry K."/>
            <person name="Detter J.C."/>
            <person name="Glavina del Rio T."/>
            <person name="Hammon N."/>
            <person name="Israni S."/>
            <person name="Dalin E."/>
            <person name="Tice H."/>
            <person name="Pitluck S."/>
            <person name="Brettin T."/>
            <person name="Bruce D."/>
            <person name="Han C."/>
            <person name="Tapia R."/>
            <person name="Gilna P."/>
            <person name="Kiss H."/>
            <person name="Schmutz J."/>
            <person name="Larimer F."/>
            <person name="Land M."/>
            <person name="Hauser L."/>
            <person name="Kyrpides N."/>
            <person name="Lykidis A."/>
            <person name="Richardson P."/>
        </authorList>
    </citation>
    <scope>NUCLEOTIDE SEQUENCE [LARGE SCALE GENOMIC DNA]</scope>
    <source>
        <strain evidence="3">OS217 / ATCC BAA-1090 / DSM 15013</strain>
    </source>
</reference>
<evidence type="ECO:0000313" key="2">
    <source>
        <dbReference type="EMBL" id="ABE55205.1"/>
    </source>
</evidence>
<feature type="transmembrane region" description="Helical" evidence="1">
    <location>
        <begin position="153"/>
        <end position="180"/>
    </location>
</feature>
<dbReference type="EMBL" id="CP000302">
    <property type="protein sequence ID" value="ABE55205.1"/>
    <property type="molecule type" value="Genomic_DNA"/>
</dbReference>
<dbReference type="STRING" id="318161.Sden_1922"/>
<dbReference type="AlphaFoldDB" id="Q12MX1"/>
<evidence type="ECO:0000256" key="1">
    <source>
        <dbReference type="SAM" id="Phobius"/>
    </source>
</evidence>
<gene>
    <name evidence="2" type="ordered locus">Sden_1922</name>
</gene>
<evidence type="ECO:0000313" key="3">
    <source>
        <dbReference type="Proteomes" id="UP000001982"/>
    </source>
</evidence>
<keyword evidence="1" id="KW-0812">Transmembrane</keyword>
<name>Q12MX1_SHEDO</name>
<feature type="transmembrane region" description="Helical" evidence="1">
    <location>
        <begin position="129"/>
        <end position="147"/>
    </location>
</feature>
<keyword evidence="3" id="KW-1185">Reference proteome</keyword>
<feature type="transmembrane region" description="Helical" evidence="1">
    <location>
        <begin position="45"/>
        <end position="63"/>
    </location>
</feature>
<dbReference type="KEGG" id="sdn:Sden_1922"/>